<dbReference type="GO" id="GO:0005737">
    <property type="term" value="C:cytoplasm"/>
    <property type="evidence" value="ECO:0007669"/>
    <property type="project" value="UniProtKB-SubCell"/>
</dbReference>
<comment type="subcellular location">
    <subcellularLocation>
        <location evidence="1">Cytoplasm</location>
    </subcellularLocation>
</comment>
<evidence type="ECO:0000256" key="5">
    <source>
        <dbReference type="ARBA" id="ARBA00022840"/>
    </source>
</evidence>
<keyword evidence="4" id="KW-0547">Nucleotide-binding</keyword>
<dbReference type="InterPro" id="IPR019749">
    <property type="entry name" value="Band_41_domain"/>
</dbReference>
<evidence type="ECO:0008006" key="12">
    <source>
        <dbReference type="Google" id="ProtNLM"/>
    </source>
</evidence>
<dbReference type="Pfam" id="PF21989">
    <property type="entry name" value="RA_2"/>
    <property type="match status" value="1"/>
</dbReference>
<evidence type="ECO:0000256" key="2">
    <source>
        <dbReference type="ARBA" id="ARBA00008314"/>
    </source>
</evidence>
<dbReference type="InterPro" id="IPR000857">
    <property type="entry name" value="MyTH4_dom"/>
</dbReference>
<evidence type="ECO:0000313" key="10">
    <source>
        <dbReference type="Ensembl" id="ENSPMEP00000029509.1"/>
    </source>
</evidence>
<dbReference type="Gene3D" id="2.30.29.30">
    <property type="entry name" value="Pleckstrin-homology domain (PH domain)/Phosphotyrosine-binding domain (PTB)"/>
    <property type="match status" value="2"/>
</dbReference>
<dbReference type="Pfam" id="PF00373">
    <property type="entry name" value="FERM_M"/>
    <property type="match status" value="1"/>
</dbReference>
<dbReference type="InterPro" id="IPR035963">
    <property type="entry name" value="FERM_2"/>
</dbReference>
<evidence type="ECO:0000256" key="4">
    <source>
        <dbReference type="ARBA" id="ARBA00022741"/>
    </source>
</evidence>
<evidence type="ECO:0000259" key="8">
    <source>
        <dbReference type="PROSITE" id="PS50057"/>
    </source>
</evidence>
<dbReference type="InterPro" id="IPR038185">
    <property type="entry name" value="MyTH4_dom_sf"/>
</dbReference>
<dbReference type="GO" id="GO:0003779">
    <property type="term" value="F:actin binding"/>
    <property type="evidence" value="ECO:0007669"/>
    <property type="project" value="UniProtKB-KW"/>
</dbReference>
<dbReference type="SUPFAM" id="SSF54236">
    <property type="entry name" value="Ubiquitin-like"/>
    <property type="match status" value="1"/>
</dbReference>
<dbReference type="Ensembl" id="ENSPMET00000020679.1">
    <property type="protein sequence ID" value="ENSPMEP00000029509.1"/>
    <property type="gene ID" value="ENSPMEG00000015330.1"/>
</dbReference>
<dbReference type="PANTHER" id="PTHR46049:SF5">
    <property type="entry name" value="PLECKSTRIN HOMOLOGY DOMAIN-CONTAINING FAMILY H MEMBER 3"/>
    <property type="match status" value="1"/>
</dbReference>
<comment type="similarity">
    <text evidence="2">Belongs to the TRAFAC class myosin-kinesin ATPase superfamily. Myosin family.</text>
</comment>
<dbReference type="STRING" id="48701.ENSPMEP00000029509"/>
<keyword evidence="5" id="KW-0067">ATP-binding</keyword>
<evidence type="ECO:0000313" key="11">
    <source>
        <dbReference type="Proteomes" id="UP000261480"/>
    </source>
</evidence>
<dbReference type="InterPro" id="IPR011993">
    <property type="entry name" value="PH-like_dom_sf"/>
</dbReference>
<organism evidence="10 11">
    <name type="scientific">Poecilia mexicana</name>
    <dbReference type="NCBI Taxonomy" id="48701"/>
    <lineage>
        <taxon>Eukaryota</taxon>
        <taxon>Metazoa</taxon>
        <taxon>Chordata</taxon>
        <taxon>Craniata</taxon>
        <taxon>Vertebrata</taxon>
        <taxon>Euteleostomi</taxon>
        <taxon>Actinopterygii</taxon>
        <taxon>Neopterygii</taxon>
        <taxon>Teleostei</taxon>
        <taxon>Neoteleostei</taxon>
        <taxon>Acanthomorphata</taxon>
        <taxon>Ovalentaria</taxon>
        <taxon>Atherinomorphae</taxon>
        <taxon>Cyprinodontiformes</taxon>
        <taxon>Poeciliidae</taxon>
        <taxon>Poeciliinae</taxon>
        <taxon>Poecilia</taxon>
    </lineage>
</organism>
<dbReference type="InterPro" id="IPR051724">
    <property type="entry name" value="Actin_motor_Myosin"/>
</dbReference>
<dbReference type="PROSITE" id="PS50057">
    <property type="entry name" value="FERM_3"/>
    <property type="match status" value="1"/>
</dbReference>
<name>A0A3B3YQ86_9TELE</name>
<protein>
    <recommendedName>
        <fullName evidence="12">Pleckstrin homology, MyTH4 and FERM domain containing H3</fullName>
    </recommendedName>
</protein>
<dbReference type="SMART" id="SM00295">
    <property type="entry name" value="B41"/>
    <property type="match status" value="1"/>
</dbReference>
<dbReference type="Gene3D" id="3.10.20.90">
    <property type="entry name" value="Phosphatidylinositol 3-kinase Catalytic Subunit, Chain A, domain 1"/>
    <property type="match status" value="1"/>
</dbReference>
<reference evidence="10" key="1">
    <citation type="submission" date="2025-08" db="UniProtKB">
        <authorList>
            <consortium name="Ensembl"/>
        </authorList>
    </citation>
    <scope>IDENTIFICATION</scope>
</reference>
<evidence type="ECO:0000256" key="7">
    <source>
        <dbReference type="SAM" id="MobiDB-lite"/>
    </source>
</evidence>
<dbReference type="SMART" id="SM00139">
    <property type="entry name" value="MyTH4"/>
    <property type="match status" value="1"/>
</dbReference>
<dbReference type="SUPFAM" id="SSF50729">
    <property type="entry name" value="PH domain-like"/>
    <property type="match status" value="2"/>
</dbReference>
<dbReference type="Pfam" id="PF02174">
    <property type="entry name" value="IRS"/>
    <property type="match status" value="1"/>
</dbReference>
<evidence type="ECO:0000256" key="3">
    <source>
        <dbReference type="ARBA" id="ARBA00022490"/>
    </source>
</evidence>
<evidence type="ECO:0000256" key="1">
    <source>
        <dbReference type="ARBA" id="ARBA00004496"/>
    </source>
</evidence>
<dbReference type="InterPro" id="IPR000299">
    <property type="entry name" value="FERM_domain"/>
</dbReference>
<feature type="domain" description="MyTH4" evidence="9">
    <location>
        <begin position="199"/>
        <end position="357"/>
    </location>
</feature>
<keyword evidence="11" id="KW-1185">Reference proteome</keyword>
<dbReference type="AlphaFoldDB" id="A0A3B3YQ86"/>
<dbReference type="SUPFAM" id="SSF47031">
    <property type="entry name" value="Second domain of FERM"/>
    <property type="match status" value="1"/>
</dbReference>
<dbReference type="InterPro" id="IPR019748">
    <property type="entry name" value="FERM_central"/>
</dbReference>
<reference evidence="10" key="2">
    <citation type="submission" date="2025-09" db="UniProtKB">
        <authorList>
            <consortium name="Ensembl"/>
        </authorList>
    </citation>
    <scope>IDENTIFICATION</scope>
</reference>
<dbReference type="PROSITE" id="PS51016">
    <property type="entry name" value="MYTH4"/>
    <property type="match status" value="1"/>
</dbReference>
<dbReference type="FunFam" id="1.25.40.530:FF:000001">
    <property type="entry name" value="Pleckstrin homology domain-containing family H member 2"/>
    <property type="match status" value="1"/>
</dbReference>
<dbReference type="Pfam" id="PF00784">
    <property type="entry name" value="MyTH4"/>
    <property type="match status" value="1"/>
</dbReference>
<evidence type="ECO:0000256" key="6">
    <source>
        <dbReference type="ARBA" id="ARBA00023175"/>
    </source>
</evidence>
<keyword evidence="6" id="KW-0505">Motor protein</keyword>
<dbReference type="Gene3D" id="1.20.80.10">
    <property type="match status" value="1"/>
</dbReference>
<dbReference type="Proteomes" id="UP000261480">
    <property type="component" value="Unplaced"/>
</dbReference>
<sequence>MPVQGVCWFLCCRQGFSLLGRDYGEKEEEESFELRNKEDLTPNGRKKPTNEEYGMGVDEEPDLIVKWLLREVGGSWIKHRRYWFVLSQDSLDYYTGPEKGARRLGTLVLTSLCSVIWPDKQTYKEAYWSITVYGRKHCYRLYTKHFNEAVHWACAIQKIIDTKSPVETPTQLLIRDIEENKFNPEVVEHIYQHNTILKYTQGPLYAPLLPFPYGNLEHTHNGKGYGSVREEAVKLFNCLQQLESAREPVPIIQGVLQTCLDLRPLRDEVYCQLVKQTSHTPSPNTAAHLRYWQLLTCMSCTFLPGSTVLKYLRFHLKIQSQSPESEMDNYASFISEALEKTKCRECVPSWEEIQMLMNRQEMLCTVHYPGPGSCQLYISSHTTANEVVRRMQEKLGLQDSKNTFALYEQNALWEQPVAGNSLIADVLTFTTKESESQSQWKLCFKLYCLLDADGISVDSIEYLFLFEQCHEMVVRGQLPACEEDLLALAALRLQTLMGDFSTHAPFPPLDELFPGHMLETRVLMSLSAPQAAPPCQVAGQDCPATQRFPTGLLAGTLWSHSATVAHKQKMENDKRLRSRLKEEAAAVTTAILERWKGLAGHSSRDSMAAYLTIARQWSGFGCTLYEVDFYISSKGNFSQKLWLGVAATSVSIYKQGESEALESFPYGQICSYGVSDSNTFKITAGDRDLIFETSKLTEIMQLMNAYFNAIHRQRGKGEDADTITFTESTDVGFRHLAPTPTPTLLELPSHPV</sequence>
<evidence type="ECO:0000259" key="9">
    <source>
        <dbReference type="PROSITE" id="PS51016"/>
    </source>
</evidence>
<keyword evidence="3" id="KW-0963">Cytoplasm</keyword>
<feature type="region of interest" description="Disordered" evidence="7">
    <location>
        <begin position="30"/>
        <end position="53"/>
    </location>
</feature>
<dbReference type="GO" id="GO:0005524">
    <property type="term" value="F:ATP binding"/>
    <property type="evidence" value="ECO:0007669"/>
    <property type="project" value="UniProtKB-KW"/>
</dbReference>
<dbReference type="PANTHER" id="PTHR46049">
    <property type="entry name" value="AGAP003327-PA"/>
    <property type="match status" value="1"/>
</dbReference>
<feature type="domain" description="FERM" evidence="8">
    <location>
        <begin position="362"/>
        <end position="718"/>
    </location>
</feature>
<accession>A0A3B3YQ86</accession>
<dbReference type="InterPro" id="IPR029071">
    <property type="entry name" value="Ubiquitin-like_domsf"/>
</dbReference>
<dbReference type="Gene3D" id="1.25.40.530">
    <property type="entry name" value="MyTH4 domain"/>
    <property type="match status" value="1"/>
</dbReference>
<dbReference type="GO" id="GO:0005856">
    <property type="term" value="C:cytoskeleton"/>
    <property type="evidence" value="ECO:0007669"/>
    <property type="project" value="InterPro"/>
</dbReference>
<proteinExistence type="inferred from homology"/>
<dbReference type="InterPro" id="IPR014352">
    <property type="entry name" value="FERM/acyl-CoA-bd_prot_sf"/>
</dbReference>
<dbReference type="InterPro" id="IPR002404">
    <property type="entry name" value="IRS_PTB"/>
</dbReference>